<organism evidence="5 6">
    <name type="scientific">Nocardioides kribbensis</name>
    <dbReference type="NCBI Taxonomy" id="305517"/>
    <lineage>
        <taxon>Bacteria</taxon>
        <taxon>Bacillati</taxon>
        <taxon>Actinomycetota</taxon>
        <taxon>Actinomycetes</taxon>
        <taxon>Propionibacteriales</taxon>
        <taxon>Nocardioidaceae</taxon>
        <taxon>Nocardioides</taxon>
    </lineage>
</organism>
<proteinExistence type="predicted"/>
<evidence type="ECO:0000256" key="1">
    <source>
        <dbReference type="ARBA" id="ARBA00023015"/>
    </source>
</evidence>
<dbReference type="PANTHER" id="PTHR43132">
    <property type="entry name" value="ARSENICAL RESISTANCE OPERON REPRESSOR ARSR-RELATED"/>
    <property type="match status" value="1"/>
</dbReference>
<dbReference type="SUPFAM" id="SSF46785">
    <property type="entry name" value="Winged helix' DNA-binding domain"/>
    <property type="match status" value="1"/>
</dbReference>
<dbReference type="PRINTS" id="PR00778">
    <property type="entry name" value="HTHARSR"/>
</dbReference>
<sequence>MTDESCELLCLDLPEAERVRSLVPSAEVVEVSAARLRALGDPTRLRVALALAAGGELCVCDLAWVVGASPGLVSHHLRLLRSSGLAASRRDGKMVMYTLTAPGEALLRSVTGGAVGSQVTS</sequence>
<evidence type="ECO:0000256" key="2">
    <source>
        <dbReference type="ARBA" id="ARBA00023125"/>
    </source>
</evidence>
<dbReference type="RefSeq" id="WP_349803401.1">
    <property type="nucleotide sequence ID" value="NZ_JBEGDP010000001.1"/>
</dbReference>
<keyword evidence="1" id="KW-0805">Transcription regulation</keyword>
<dbReference type="PROSITE" id="PS00846">
    <property type="entry name" value="HTH_ARSR_1"/>
    <property type="match status" value="1"/>
</dbReference>
<evidence type="ECO:0000313" key="6">
    <source>
        <dbReference type="Proteomes" id="UP001482520"/>
    </source>
</evidence>
<keyword evidence="6" id="KW-1185">Reference proteome</keyword>
<dbReference type="EMBL" id="JBEGDP010000001">
    <property type="protein sequence ID" value="MEQ7845704.1"/>
    <property type="molecule type" value="Genomic_DNA"/>
</dbReference>
<dbReference type="InterPro" id="IPR036388">
    <property type="entry name" value="WH-like_DNA-bd_sf"/>
</dbReference>
<reference evidence="5 6" key="1">
    <citation type="submission" date="2024-02" db="EMBL/GenBank/DDBJ databases">
        <title>Full genome sequence of Nocardioides kribbensis.</title>
        <authorList>
            <person name="Poletto B.L."/>
            <person name="Silva G."/>
            <person name="Galante D."/>
            <person name="Campos K.R."/>
            <person name="Santos M.B.N."/>
            <person name="Sacchi C.T."/>
        </authorList>
    </citation>
    <scope>NUCLEOTIDE SEQUENCE [LARGE SCALE GENOMIC DNA]</scope>
    <source>
        <strain evidence="5 6">O4R</strain>
    </source>
</reference>
<evidence type="ECO:0000256" key="3">
    <source>
        <dbReference type="ARBA" id="ARBA00023163"/>
    </source>
</evidence>
<keyword evidence="3" id="KW-0804">Transcription</keyword>
<dbReference type="PROSITE" id="PS50987">
    <property type="entry name" value="HTH_ARSR_2"/>
    <property type="match status" value="1"/>
</dbReference>
<dbReference type="InterPro" id="IPR051011">
    <property type="entry name" value="Metal_resp_trans_reg"/>
</dbReference>
<dbReference type="InterPro" id="IPR036390">
    <property type="entry name" value="WH_DNA-bd_sf"/>
</dbReference>
<dbReference type="Gene3D" id="1.10.10.10">
    <property type="entry name" value="Winged helix-like DNA-binding domain superfamily/Winged helix DNA-binding domain"/>
    <property type="match status" value="1"/>
</dbReference>
<protein>
    <submittedName>
        <fullName evidence="5">Metalloregulator ArsR/SmtB family transcription factor</fullName>
    </submittedName>
</protein>
<dbReference type="Pfam" id="PF01022">
    <property type="entry name" value="HTH_5"/>
    <property type="match status" value="1"/>
</dbReference>
<gene>
    <name evidence="5" type="ORF">V6R90_00330</name>
</gene>
<dbReference type="InterPro" id="IPR001845">
    <property type="entry name" value="HTH_ArsR_DNA-bd_dom"/>
</dbReference>
<dbReference type="InterPro" id="IPR011991">
    <property type="entry name" value="ArsR-like_HTH"/>
</dbReference>
<dbReference type="InterPro" id="IPR018334">
    <property type="entry name" value="ArsR_HTH"/>
</dbReference>
<evidence type="ECO:0000259" key="4">
    <source>
        <dbReference type="PROSITE" id="PS50987"/>
    </source>
</evidence>
<dbReference type="SMART" id="SM00418">
    <property type="entry name" value="HTH_ARSR"/>
    <property type="match status" value="1"/>
</dbReference>
<feature type="domain" description="HTH arsR-type" evidence="4">
    <location>
        <begin position="24"/>
        <end position="121"/>
    </location>
</feature>
<dbReference type="CDD" id="cd00090">
    <property type="entry name" value="HTH_ARSR"/>
    <property type="match status" value="1"/>
</dbReference>
<dbReference type="Proteomes" id="UP001482520">
    <property type="component" value="Unassembled WGS sequence"/>
</dbReference>
<dbReference type="PANTHER" id="PTHR43132:SF6">
    <property type="entry name" value="HTH-TYPE TRANSCRIPTIONAL REPRESSOR CZRA"/>
    <property type="match status" value="1"/>
</dbReference>
<comment type="caution">
    <text evidence="5">The sequence shown here is derived from an EMBL/GenBank/DDBJ whole genome shotgun (WGS) entry which is preliminary data.</text>
</comment>
<name>A0ABV1NT79_9ACTN</name>
<keyword evidence="2" id="KW-0238">DNA-binding</keyword>
<evidence type="ECO:0000313" key="5">
    <source>
        <dbReference type="EMBL" id="MEQ7845704.1"/>
    </source>
</evidence>
<accession>A0ABV1NT79</accession>
<dbReference type="NCBIfam" id="NF033788">
    <property type="entry name" value="HTH_metalloreg"/>
    <property type="match status" value="1"/>
</dbReference>